<accession>A0A4Q9L2G8</accession>
<dbReference type="VEuPathDB" id="MicrosporidiaDB:CWI37_0773p0020"/>
<protein>
    <submittedName>
        <fullName evidence="2">Putative inositol hexakisphosphate</fullName>
    </submittedName>
</protein>
<evidence type="ECO:0000313" key="2">
    <source>
        <dbReference type="EMBL" id="TBU01215.1"/>
    </source>
</evidence>
<feature type="chain" id="PRO_5020766829" evidence="1">
    <location>
        <begin position="16"/>
        <end position="290"/>
    </location>
</feature>
<gene>
    <name evidence="2" type="ORF">CWI37_0773p0020</name>
</gene>
<name>A0A4Q9L2G8_9MICR</name>
<dbReference type="PROSITE" id="PS00383">
    <property type="entry name" value="TYR_PHOSPHATASE_1"/>
    <property type="match status" value="1"/>
</dbReference>
<organism evidence="2 3">
    <name type="scientific">Hamiltosporidium tvaerminnensis</name>
    <dbReference type="NCBI Taxonomy" id="1176355"/>
    <lineage>
        <taxon>Eukaryota</taxon>
        <taxon>Fungi</taxon>
        <taxon>Fungi incertae sedis</taxon>
        <taxon>Microsporidia</taxon>
        <taxon>Dubosqiidae</taxon>
        <taxon>Hamiltosporidium</taxon>
    </lineage>
</organism>
<sequence length="290" mass="34094">MNLIVINLILYFINAEKIEYCVSGEQKRYIINSPPKLKNFRASLLKKFPVSVSIEKRQKELKNKDIKDLENLNISGSAQPNILQLTSLLNILNTLSKKIIFVDLRAESHFFISPTDNITLDCKKYDEDIINQEEIDTKDFTEPYHVVMTYNRKEKKVVKVEDVITEKKFIERDFSDTVEYYRMPIKDHMAPDREILDKFINFIEGKPKGTYWIHFHCNGGKGRTTYMMTIMDILINGKNSTLDEIIGRMYLLGGSDMSEFNDKHKNQHYKRYQILKGTYQDIIKKKIEIN</sequence>
<dbReference type="Pfam" id="PF14566">
    <property type="entry name" value="PTPlike_phytase"/>
    <property type="match status" value="1"/>
</dbReference>
<dbReference type="Proteomes" id="UP000292362">
    <property type="component" value="Unassembled WGS sequence"/>
</dbReference>
<reference evidence="2 3" key="1">
    <citation type="submission" date="2017-12" db="EMBL/GenBank/DDBJ databases">
        <authorList>
            <person name="Pombert J.-F."/>
            <person name="Haag K.L."/>
            <person name="Ebert D."/>
        </authorList>
    </citation>
    <scope>NUCLEOTIDE SEQUENCE [LARGE SCALE GENOMIC DNA]</scope>
    <source>
        <strain evidence="2">FI-OER-3-3</strain>
    </source>
</reference>
<dbReference type="InterPro" id="IPR016130">
    <property type="entry name" value="Tyr_Pase_AS"/>
</dbReference>
<evidence type="ECO:0000256" key="1">
    <source>
        <dbReference type="SAM" id="SignalP"/>
    </source>
</evidence>
<evidence type="ECO:0000313" key="3">
    <source>
        <dbReference type="Proteomes" id="UP000292362"/>
    </source>
</evidence>
<proteinExistence type="predicted"/>
<dbReference type="InterPro" id="IPR029021">
    <property type="entry name" value="Prot-tyrosine_phosphatase-like"/>
</dbReference>
<dbReference type="SMART" id="SM01301">
    <property type="entry name" value="PTPlike_phytase"/>
    <property type="match status" value="1"/>
</dbReference>
<dbReference type="SUPFAM" id="SSF52799">
    <property type="entry name" value="(Phosphotyrosine protein) phosphatases II"/>
    <property type="match status" value="1"/>
</dbReference>
<dbReference type="AlphaFoldDB" id="A0A4Q9L2G8"/>
<feature type="signal peptide" evidence="1">
    <location>
        <begin position="1"/>
        <end position="15"/>
    </location>
</feature>
<dbReference type="Gene3D" id="3.90.190.10">
    <property type="entry name" value="Protein tyrosine phosphatase superfamily"/>
    <property type="match status" value="1"/>
</dbReference>
<comment type="caution">
    <text evidence="2">The sequence shown here is derived from an EMBL/GenBank/DDBJ whole genome shotgun (WGS) entry which is preliminary data.</text>
</comment>
<dbReference type="EMBL" id="PITJ01000773">
    <property type="protein sequence ID" value="TBU01215.1"/>
    <property type="molecule type" value="Genomic_DNA"/>
</dbReference>
<keyword evidence="1" id="KW-0732">Signal</keyword>